<dbReference type="GO" id="GO:0050897">
    <property type="term" value="F:cobalt ion binding"/>
    <property type="evidence" value="ECO:0007669"/>
    <property type="project" value="TreeGrafter"/>
</dbReference>
<keyword evidence="3 12" id="KW-0813">Transport</keyword>
<evidence type="ECO:0000256" key="12">
    <source>
        <dbReference type="RuleBase" id="RU362010"/>
    </source>
</evidence>
<dbReference type="GO" id="GO:0015095">
    <property type="term" value="F:magnesium ion transmembrane transporter activity"/>
    <property type="evidence" value="ECO:0007669"/>
    <property type="project" value="UniProtKB-UniRule"/>
</dbReference>
<dbReference type="Gene3D" id="1.20.58.340">
    <property type="entry name" value="Magnesium transport protein CorA, transmembrane region"/>
    <property type="match status" value="2"/>
</dbReference>
<evidence type="ECO:0000256" key="4">
    <source>
        <dbReference type="ARBA" id="ARBA00022475"/>
    </source>
</evidence>
<protein>
    <recommendedName>
        <fullName evidence="12">Magnesium transport protein CorA</fullName>
    </recommendedName>
</protein>
<dbReference type="Gene3D" id="3.30.460.20">
    <property type="entry name" value="CorA soluble domain-like"/>
    <property type="match status" value="1"/>
</dbReference>
<comment type="catalytic activity">
    <reaction evidence="10">
        <text>Mg(2+)(in) = Mg(2+)(out)</text>
        <dbReference type="Rhea" id="RHEA:29827"/>
        <dbReference type="ChEBI" id="CHEBI:18420"/>
    </reaction>
</comment>
<keyword evidence="5 12" id="KW-0812">Transmembrane</keyword>
<sequence length="326" mass="38318">MIKALYCDRKSSTFHELHSVHAVKAKLQDPNVLLWIDLCDPNEEEIKHLATSFRLHPLAVEDALQEHQRPKIEEYQDFYFMVFYAVERGSKQNAIVFHEIDMFLNSHYLITVHKLPIAAFEEVEQRWTRNTKLLDAGIGILLYSFLDTVVDSYFPIIDTLVDEAEQIEDNLFERERPNRHLTIRLLSLRKEFLELRRIVTPQRDVLNTLTNRDNPLHENPQVDVYFRDIYDHITRLAETIDIYRDQLNSVMDTNLTIASNELNKVMRTMTAASIILMVDSLIAGIYGMNFDYMPELHFKWAYFVVLGFMGILTAILIAIFRTIHWL</sequence>
<reference evidence="13" key="1">
    <citation type="submission" date="2018-12" db="EMBL/GenBank/DDBJ databases">
        <title>Novel natural products biosynthetic potential of the class Ktedonobacteria.</title>
        <authorList>
            <person name="Zheng Y."/>
            <person name="Saitou A."/>
            <person name="Wang C.M."/>
            <person name="Toyoda A."/>
            <person name="Minakuchi Y."/>
            <person name="Sekiguchi Y."/>
            <person name="Ueda K."/>
            <person name="Takano H."/>
            <person name="Sakai Y."/>
            <person name="Yokota A."/>
            <person name="Yabe S."/>
        </authorList>
    </citation>
    <scope>NUCLEOTIDE SEQUENCE</scope>
    <source>
        <strain evidence="13">COM3</strain>
    </source>
</reference>
<dbReference type="GO" id="GO:0000287">
    <property type="term" value="F:magnesium ion binding"/>
    <property type="evidence" value="ECO:0007669"/>
    <property type="project" value="TreeGrafter"/>
</dbReference>
<organism evidence="13">
    <name type="scientific">Thermosporothrix sp. COM3</name>
    <dbReference type="NCBI Taxonomy" id="2490863"/>
    <lineage>
        <taxon>Bacteria</taxon>
        <taxon>Bacillati</taxon>
        <taxon>Chloroflexota</taxon>
        <taxon>Ktedonobacteria</taxon>
        <taxon>Ktedonobacterales</taxon>
        <taxon>Thermosporotrichaceae</taxon>
        <taxon>Thermosporothrix</taxon>
    </lineage>
</organism>
<evidence type="ECO:0000313" key="13">
    <source>
        <dbReference type="EMBL" id="BBH88380.1"/>
    </source>
</evidence>
<evidence type="ECO:0000256" key="5">
    <source>
        <dbReference type="ARBA" id="ARBA00022692"/>
    </source>
</evidence>
<keyword evidence="4 12" id="KW-1003">Cell membrane</keyword>
<dbReference type="InterPro" id="IPR045861">
    <property type="entry name" value="CorA_cytoplasmic_dom"/>
</dbReference>
<dbReference type="SUPFAM" id="SSF144083">
    <property type="entry name" value="Magnesium transport protein CorA, transmembrane region"/>
    <property type="match status" value="1"/>
</dbReference>
<evidence type="ECO:0000256" key="2">
    <source>
        <dbReference type="ARBA" id="ARBA00009765"/>
    </source>
</evidence>
<name>A0A455SL92_9CHLR</name>
<keyword evidence="9 12" id="KW-0472">Membrane</keyword>
<keyword evidence="8 12" id="KW-0406">Ion transport</keyword>
<evidence type="ECO:0000256" key="11">
    <source>
        <dbReference type="ARBA" id="ARBA00045497"/>
    </source>
</evidence>
<dbReference type="InterPro" id="IPR045863">
    <property type="entry name" value="CorA_TM1_TM2"/>
</dbReference>
<dbReference type="InterPro" id="IPR002523">
    <property type="entry name" value="MgTranspt_CorA/ZnTranspt_ZntB"/>
</dbReference>
<evidence type="ECO:0000256" key="10">
    <source>
        <dbReference type="ARBA" id="ARBA00034269"/>
    </source>
</evidence>
<proteinExistence type="inferred from homology"/>
<dbReference type="InterPro" id="IPR004488">
    <property type="entry name" value="Mg/Co-transport_prot_CorA"/>
</dbReference>
<evidence type="ECO:0000256" key="3">
    <source>
        <dbReference type="ARBA" id="ARBA00022448"/>
    </source>
</evidence>
<evidence type="ECO:0000256" key="7">
    <source>
        <dbReference type="ARBA" id="ARBA00022989"/>
    </source>
</evidence>
<dbReference type="PANTHER" id="PTHR46494:SF1">
    <property type="entry name" value="CORA FAMILY METAL ION TRANSPORTER (EUROFUNG)"/>
    <property type="match status" value="1"/>
</dbReference>
<comment type="similarity">
    <text evidence="2 12">Belongs to the CorA metal ion transporter (MIT) (TC 1.A.35) family.</text>
</comment>
<dbReference type="AlphaFoldDB" id="A0A455SL92"/>
<feature type="transmembrane region" description="Helical" evidence="12">
    <location>
        <begin position="269"/>
        <end position="288"/>
    </location>
</feature>
<dbReference type="PANTHER" id="PTHR46494">
    <property type="entry name" value="CORA FAMILY METAL ION TRANSPORTER (EUROFUNG)"/>
    <property type="match status" value="1"/>
</dbReference>
<feature type="transmembrane region" description="Helical" evidence="12">
    <location>
        <begin position="300"/>
        <end position="320"/>
    </location>
</feature>
<evidence type="ECO:0000256" key="9">
    <source>
        <dbReference type="ARBA" id="ARBA00023136"/>
    </source>
</evidence>
<evidence type="ECO:0000256" key="6">
    <source>
        <dbReference type="ARBA" id="ARBA00022842"/>
    </source>
</evidence>
<evidence type="ECO:0000256" key="1">
    <source>
        <dbReference type="ARBA" id="ARBA00004651"/>
    </source>
</evidence>
<dbReference type="GO" id="GO:0015087">
    <property type="term" value="F:cobalt ion transmembrane transporter activity"/>
    <property type="evidence" value="ECO:0007669"/>
    <property type="project" value="UniProtKB-UniRule"/>
</dbReference>
<dbReference type="CDD" id="cd12822">
    <property type="entry name" value="TmCorA-like"/>
    <property type="match status" value="1"/>
</dbReference>
<dbReference type="EMBL" id="AP019376">
    <property type="protein sequence ID" value="BBH88380.1"/>
    <property type="molecule type" value="Genomic_DNA"/>
</dbReference>
<keyword evidence="7 12" id="KW-1133">Transmembrane helix</keyword>
<dbReference type="GO" id="GO:0005886">
    <property type="term" value="C:plasma membrane"/>
    <property type="evidence" value="ECO:0007669"/>
    <property type="project" value="UniProtKB-SubCell"/>
</dbReference>
<comment type="subcellular location">
    <subcellularLocation>
        <location evidence="1">Cell membrane</location>
        <topology evidence="1">Multi-pass membrane protein</topology>
    </subcellularLocation>
    <subcellularLocation>
        <location evidence="12">Membrane</location>
        <topology evidence="12">Multi-pass membrane protein</topology>
    </subcellularLocation>
</comment>
<dbReference type="SUPFAM" id="SSF143865">
    <property type="entry name" value="CorA soluble domain-like"/>
    <property type="match status" value="1"/>
</dbReference>
<comment type="function">
    <text evidence="11">Mediates influx of magnesium ions. Alternates between open and closed states. Activated by low cytoplasmic Mg(2+) levels. Inactive when cytoplasmic Mg(2+) levels are high.</text>
</comment>
<dbReference type="FunFam" id="1.20.58.340:FF:000004">
    <property type="entry name" value="Magnesium transport protein CorA"/>
    <property type="match status" value="1"/>
</dbReference>
<dbReference type="Pfam" id="PF01544">
    <property type="entry name" value="CorA"/>
    <property type="match status" value="1"/>
</dbReference>
<accession>A0A455SL92</accession>
<keyword evidence="6 12" id="KW-0460">Magnesium</keyword>
<gene>
    <name evidence="12 13" type="primary">corA</name>
    <name evidence="13" type="ORF">KTC_31310</name>
</gene>
<dbReference type="NCBIfam" id="TIGR00383">
    <property type="entry name" value="corA"/>
    <property type="match status" value="1"/>
</dbReference>
<evidence type="ECO:0000256" key="8">
    <source>
        <dbReference type="ARBA" id="ARBA00023065"/>
    </source>
</evidence>